<feature type="non-terminal residue" evidence="4">
    <location>
        <position position="1"/>
    </location>
</feature>
<evidence type="ECO:0000313" key="5">
    <source>
        <dbReference type="EMBL" id="CAF4071684.1"/>
    </source>
</evidence>
<dbReference type="EMBL" id="CAJNOQ010011501">
    <property type="protein sequence ID" value="CAF1278284.1"/>
    <property type="molecule type" value="Genomic_DNA"/>
</dbReference>
<evidence type="ECO:0000256" key="2">
    <source>
        <dbReference type="SAM" id="MobiDB-lite"/>
    </source>
</evidence>
<dbReference type="EMBL" id="CAJOBC010026621">
    <property type="protein sequence ID" value="CAF4071684.1"/>
    <property type="molecule type" value="Genomic_DNA"/>
</dbReference>
<dbReference type="Proteomes" id="UP000663829">
    <property type="component" value="Unassembled WGS sequence"/>
</dbReference>
<organism evidence="4 6">
    <name type="scientific">Didymodactylos carnosus</name>
    <dbReference type="NCBI Taxonomy" id="1234261"/>
    <lineage>
        <taxon>Eukaryota</taxon>
        <taxon>Metazoa</taxon>
        <taxon>Spiralia</taxon>
        <taxon>Gnathifera</taxon>
        <taxon>Rotifera</taxon>
        <taxon>Eurotatoria</taxon>
        <taxon>Bdelloidea</taxon>
        <taxon>Philodinida</taxon>
        <taxon>Philodinidae</taxon>
        <taxon>Didymodactylos</taxon>
    </lineage>
</organism>
<reference evidence="4" key="1">
    <citation type="submission" date="2021-02" db="EMBL/GenBank/DDBJ databases">
        <authorList>
            <person name="Nowell W R."/>
        </authorList>
    </citation>
    <scope>NUCLEOTIDE SEQUENCE</scope>
</reference>
<accession>A0A815CBR1</accession>
<feature type="region of interest" description="Disordered" evidence="2">
    <location>
        <begin position="415"/>
        <end position="436"/>
    </location>
</feature>
<dbReference type="OrthoDB" id="10058099at2759"/>
<dbReference type="Proteomes" id="UP000681722">
    <property type="component" value="Unassembled WGS sequence"/>
</dbReference>
<dbReference type="PANTHER" id="PTHR33488:SF2">
    <property type="entry name" value="EARLY ENDOSOME ANTIGEN 1-LIKE"/>
    <property type="match status" value="1"/>
</dbReference>
<sequence length="1364" mass="154356">MLLQNILLLLPVLIQSEYVANQHDRRLKKTVIPPYQTAVTLLNNDIVGKLMNIHSIRGQRQLSTLSNGLYCTAQQIFTNLEQATSANDELKEELDSTTVELARRISQTEDEKKRIQQNFVALQGKISSLQNAIYIAERAVNDKEEDYRAAQRAHQQAEEALDDAHYCIRRKRRWTWFERNILEPLNDVGVAVWRGACSIVNSGGISNAEHRVSVARTSLDEARNSLTNHRNQLSVAYNVKTSVEYQLSSINHRLVIQNEYLEEQRAEHTLTIKLSVRFKEIKVHLNTISIPSEELLKELNMLIAFDDLIKPLNEIYKELSSEHLIEDETLKISPSQVKETTRKLKWLAKKLPLVDLLHNQLQRPCDLKNNDSITYDNEIESNQTNWSQEGDQEASDNETFLFDWDNTKDILMPGSNFDETTDSEALPSEGDKTTDFTIPEPNTFTTDDYKSMLSNWYTVLQEIATELNSETLSDDGRRFFEMTKSKIEAQIKTVREHLAKNNLKIGIMEINKEEIIYLGRTTNELETTDSEAEISKLRKRFMVDKQFENTMVTVPLTIYLLGKLMVQSSLADFSLRRFRDDWPYKRIQSPESFRATLAQIANDGWNAFMGAHSAMNKIQLNMQQIPQHLRTARRIIKADISYGLLSRLLPKTLRHVTRIGDECKTSSANASNVFHDVYLLLTEVEVATIASEIGYATERKKIHNEYNNTRIIMAEKEKLKKDLDQELAEAKTLVQNARHELSNALDKIPTGFDAIINELCYTVIDFIGDIGRAISGRRGSIDGSSMSGGGPNTVSAAVKEMESCVKGFGKGLKVFIKELAKKKGISLDTLSHFKTGFDMWYNITQNVAYNEKKDQAAQLINRGIDAIMRMISSVKKGRDVKNENKQQFIVLRSDVEKFLAQQASTTNNNPVSNFNAPKERATDKNPKFIVAVHQQELRYLEKTYEDRYNAFRKLNDEVSDMIGRMVRLDSDEIQFKDILEVLHTAVKLLAEIKTNWNHLTIFFKTIAQEIALSVDSILAPVLDHAEGAISPIKEERDHTPAEWAVNWNGIGRSNNPAHGYAYAWRGTGISEEEKQQLISKIESQPANEVYAALLARPAPKISYYGTCAVGIVKGMPTFWVDGMYGSVGHSGYPKNPVSKDGTGHLEGCYNEHQITGLCSYSDVAERAKETLLNAVKNDVCTNYYNIKQLIGTISQNNPSLPVTGTDDIKARAKKFLSEVGLRIPPAGKGDQWITLCELKVYIKESGLDSITKTETCTKTAKGVIKEIRVKAKEKWRCEYETQSYASDTMINSKNKINNQYNDAINLAIKVNDKITADHLNTMKDQHVQNLEATINHDTAKLTARVTSAPRWGGGAICNLVLEGL</sequence>
<feature type="coiled-coil region" evidence="1">
    <location>
        <begin position="73"/>
        <end position="160"/>
    </location>
</feature>
<protein>
    <submittedName>
        <fullName evidence="4">Uncharacterized protein</fullName>
    </submittedName>
</protein>
<feature type="signal peptide" evidence="3">
    <location>
        <begin position="1"/>
        <end position="16"/>
    </location>
</feature>
<comment type="caution">
    <text evidence="4">The sequence shown here is derived from an EMBL/GenBank/DDBJ whole genome shotgun (WGS) entry which is preliminary data.</text>
</comment>
<feature type="chain" id="PRO_5036227045" evidence="3">
    <location>
        <begin position="17"/>
        <end position="1364"/>
    </location>
</feature>
<dbReference type="PANTHER" id="PTHR33488">
    <property type="entry name" value="ZGC:162509"/>
    <property type="match status" value="1"/>
</dbReference>
<proteinExistence type="predicted"/>
<name>A0A815CBR1_9BILA</name>
<keyword evidence="3" id="KW-0732">Signal</keyword>
<evidence type="ECO:0000313" key="6">
    <source>
        <dbReference type="Proteomes" id="UP000663829"/>
    </source>
</evidence>
<evidence type="ECO:0000256" key="1">
    <source>
        <dbReference type="SAM" id="Coils"/>
    </source>
</evidence>
<keyword evidence="1" id="KW-0175">Coiled coil</keyword>
<feature type="coiled-coil region" evidence="1">
    <location>
        <begin position="713"/>
        <end position="747"/>
    </location>
</feature>
<evidence type="ECO:0000313" key="4">
    <source>
        <dbReference type="EMBL" id="CAF1278284.1"/>
    </source>
</evidence>
<keyword evidence="6" id="KW-1185">Reference proteome</keyword>
<gene>
    <name evidence="4" type="ORF">GPM918_LOCUS27429</name>
    <name evidence="5" type="ORF">SRO942_LOCUS27751</name>
</gene>
<evidence type="ECO:0000256" key="3">
    <source>
        <dbReference type="SAM" id="SignalP"/>
    </source>
</evidence>